<dbReference type="PANTHER" id="PTHR30074">
    <property type="entry name" value="FORMATE DEHYDROGENASE, NITRATE-INDUCIBLE, CYTOCHROME B556 FDN SUBUNIT"/>
    <property type="match status" value="1"/>
</dbReference>
<dbReference type="InterPro" id="IPR006471">
    <property type="entry name" value="Formate_DH_gsu"/>
</dbReference>
<accession>A0A1H8IZ63</accession>
<dbReference type="GO" id="GO:0015944">
    <property type="term" value="P:formate oxidation"/>
    <property type="evidence" value="ECO:0007669"/>
    <property type="project" value="UniProtKB-ARBA"/>
</dbReference>
<keyword evidence="7 13" id="KW-0812">Transmembrane</keyword>
<gene>
    <name evidence="15" type="ORF">SAMN02745977_01917</name>
</gene>
<evidence type="ECO:0000256" key="10">
    <source>
        <dbReference type="ARBA" id="ARBA00022989"/>
    </source>
</evidence>
<feature type="transmembrane region" description="Helical" evidence="13">
    <location>
        <begin position="54"/>
        <end position="74"/>
    </location>
</feature>
<keyword evidence="5" id="KW-1003">Cell membrane</keyword>
<feature type="domain" description="Cytochrome b561 bacterial/Ni-hydrogenase" evidence="14">
    <location>
        <begin position="7"/>
        <end position="184"/>
    </location>
</feature>
<dbReference type="GO" id="GO:0036397">
    <property type="term" value="F:formate dehydrogenase (quinone) activity"/>
    <property type="evidence" value="ECO:0007669"/>
    <property type="project" value="TreeGrafter"/>
</dbReference>
<evidence type="ECO:0000313" key="16">
    <source>
        <dbReference type="Proteomes" id="UP000199531"/>
    </source>
</evidence>
<dbReference type="STRING" id="1121117.SAMN02745977_01917"/>
<dbReference type="GO" id="GO:0009061">
    <property type="term" value="P:anaerobic respiration"/>
    <property type="evidence" value="ECO:0007669"/>
    <property type="project" value="TreeGrafter"/>
</dbReference>
<reference evidence="15 16" key="1">
    <citation type="submission" date="2016-10" db="EMBL/GenBank/DDBJ databases">
        <authorList>
            <person name="de Groot N.N."/>
        </authorList>
    </citation>
    <scope>NUCLEOTIDE SEQUENCE [LARGE SCALE GENOMIC DNA]</scope>
    <source>
        <strain evidence="15 16">DSM 15123</strain>
    </source>
</reference>
<keyword evidence="16" id="KW-1185">Reference proteome</keyword>
<name>A0A1H8IZ63_9BURK</name>
<keyword evidence="12 13" id="KW-0472">Membrane</keyword>
<dbReference type="NCBIfam" id="TIGR01583">
    <property type="entry name" value="formate-DH-gamm"/>
    <property type="match status" value="1"/>
</dbReference>
<dbReference type="SUPFAM" id="SSF81342">
    <property type="entry name" value="Transmembrane di-heme cytochromes"/>
    <property type="match status" value="1"/>
</dbReference>
<keyword evidence="9" id="KW-0249">Electron transport</keyword>
<evidence type="ECO:0000256" key="6">
    <source>
        <dbReference type="ARBA" id="ARBA00022617"/>
    </source>
</evidence>
<proteinExistence type="inferred from homology"/>
<evidence type="ECO:0000256" key="7">
    <source>
        <dbReference type="ARBA" id="ARBA00022692"/>
    </source>
</evidence>
<sequence length="210" mass="23667">MKRYLHRHSGVTRFNHWIMVILFGLAGFSGLALFHPNLFPLTGIFGGPQWTRIVHPYFGIGVFIAFLFMLARYWRDNLPTKDDAEWIKHSGDMLKGNQTAMPPVGKYNAGQKGVFWGVCICLIVLLVTGVLFWQAWFADSVPIPLQRLAVVLHALAAFIISLLVVIHIYAALWVKGTVRAMTQGTVSAGWAKQHHYLWYKKVTGGSTDRT</sequence>
<dbReference type="FunFam" id="1.20.950.20:FF:000002">
    <property type="entry name" value="Formate dehydrogenase cytochrome b556 subunit"/>
    <property type="match status" value="1"/>
</dbReference>
<organism evidence="15 16">
    <name type="scientific">Brachymonas denitrificans DSM 15123</name>
    <dbReference type="NCBI Taxonomy" id="1121117"/>
    <lineage>
        <taxon>Bacteria</taxon>
        <taxon>Pseudomonadati</taxon>
        <taxon>Pseudomonadota</taxon>
        <taxon>Betaproteobacteria</taxon>
        <taxon>Burkholderiales</taxon>
        <taxon>Comamonadaceae</taxon>
        <taxon>Brachymonas</taxon>
    </lineage>
</organism>
<keyword evidence="8" id="KW-0479">Metal-binding</keyword>
<dbReference type="GO" id="GO:0005886">
    <property type="term" value="C:plasma membrane"/>
    <property type="evidence" value="ECO:0007669"/>
    <property type="project" value="UniProtKB-SubCell"/>
</dbReference>
<evidence type="ECO:0000256" key="5">
    <source>
        <dbReference type="ARBA" id="ARBA00022475"/>
    </source>
</evidence>
<protein>
    <submittedName>
        <fullName evidence="15">Formate dehydrogenase subunit gamma</fullName>
    </submittedName>
</protein>
<dbReference type="Pfam" id="PF01292">
    <property type="entry name" value="Ni_hydr_CYTB"/>
    <property type="match status" value="1"/>
</dbReference>
<dbReference type="InterPro" id="IPR016174">
    <property type="entry name" value="Di-haem_cyt_TM"/>
</dbReference>
<dbReference type="Proteomes" id="UP000199531">
    <property type="component" value="Unassembled WGS sequence"/>
</dbReference>
<dbReference type="AlphaFoldDB" id="A0A1H8IZ63"/>
<dbReference type="GO" id="GO:0008863">
    <property type="term" value="F:formate dehydrogenase (NAD+) activity"/>
    <property type="evidence" value="ECO:0007669"/>
    <property type="project" value="InterPro"/>
</dbReference>
<comment type="cofactor">
    <cofactor evidence="1">
        <name>heme</name>
        <dbReference type="ChEBI" id="CHEBI:30413"/>
    </cofactor>
</comment>
<evidence type="ECO:0000256" key="13">
    <source>
        <dbReference type="SAM" id="Phobius"/>
    </source>
</evidence>
<comment type="similarity">
    <text evidence="3">Belongs to the formate dehydrogenase gamma subunit family.</text>
</comment>
<feature type="transmembrane region" description="Helical" evidence="13">
    <location>
        <begin position="148"/>
        <end position="174"/>
    </location>
</feature>
<dbReference type="GO" id="GO:0046872">
    <property type="term" value="F:metal ion binding"/>
    <property type="evidence" value="ECO:0007669"/>
    <property type="project" value="UniProtKB-KW"/>
</dbReference>
<dbReference type="GO" id="GO:0009055">
    <property type="term" value="F:electron transfer activity"/>
    <property type="evidence" value="ECO:0007669"/>
    <property type="project" value="InterPro"/>
</dbReference>
<evidence type="ECO:0000256" key="3">
    <source>
        <dbReference type="ARBA" id="ARBA00010747"/>
    </source>
</evidence>
<feature type="transmembrane region" description="Helical" evidence="13">
    <location>
        <begin position="114"/>
        <end position="136"/>
    </location>
</feature>
<comment type="subcellular location">
    <subcellularLocation>
        <location evidence="2">Cell membrane</location>
        <topology evidence="2">Multi-pass membrane protein</topology>
    </subcellularLocation>
</comment>
<evidence type="ECO:0000259" key="14">
    <source>
        <dbReference type="Pfam" id="PF01292"/>
    </source>
</evidence>
<evidence type="ECO:0000256" key="1">
    <source>
        <dbReference type="ARBA" id="ARBA00001971"/>
    </source>
</evidence>
<evidence type="ECO:0000313" key="15">
    <source>
        <dbReference type="EMBL" id="SEN73772.1"/>
    </source>
</evidence>
<evidence type="ECO:0000256" key="9">
    <source>
        <dbReference type="ARBA" id="ARBA00022982"/>
    </source>
</evidence>
<dbReference type="OrthoDB" id="9790598at2"/>
<evidence type="ECO:0000256" key="8">
    <source>
        <dbReference type="ARBA" id="ARBA00022723"/>
    </source>
</evidence>
<dbReference type="Gene3D" id="1.20.950.20">
    <property type="entry name" value="Transmembrane di-heme cytochromes, Chain C"/>
    <property type="match status" value="1"/>
</dbReference>
<dbReference type="InterPro" id="IPR051817">
    <property type="entry name" value="FDH_cytochrome_b556_subunit"/>
</dbReference>
<evidence type="ECO:0000256" key="12">
    <source>
        <dbReference type="ARBA" id="ARBA00023136"/>
    </source>
</evidence>
<keyword evidence="6" id="KW-0349">Heme</keyword>
<dbReference type="GO" id="GO:0022904">
    <property type="term" value="P:respiratory electron transport chain"/>
    <property type="evidence" value="ECO:0007669"/>
    <property type="project" value="InterPro"/>
</dbReference>
<dbReference type="InterPro" id="IPR011577">
    <property type="entry name" value="Cyt_b561_bac/Ni-Hgenase"/>
</dbReference>
<evidence type="ECO:0000256" key="11">
    <source>
        <dbReference type="ARBA" id="ARBA00023004"/>
    </source>
</evidence>
<evidence type="ECO:0000256" key="4">
    <source>
        <dbReference type="ARBA" id="ARBA00022448"/>
    </source>
</evidence>
<dbReference type="PANTHER" id="PTHR30074:SF5">
    <property type="entry name" value="FORMATE DEHYDROGENASE, NITRATE-INDUCIBLE, CYTOCHROME B556(FDN) SUBUNIT"/>
    <property type="match status" value="1"/>
</dbReference>
<keyword evidence="10 13" id="KW-1133">Transmembrane helix</keyword>
<evidence type="ECO:0000256" key="2">
    <source>
        <dbReference type="ARBA" id="ARBA00004651"/>
    </source>
</evidence>
<dbReference type="EMBL" id="FOCW01000005">
    <property type="protein sequence ID" value="SEN73772.1"/>
    <property type="molecule type" value="Genomic_DNA"/>
</dbReference>
<feature type="transmembrane region" description="Helical" evidence="13">
    <location>
        <begin position="12"/>
        <end position="34"/>
    </location>
</feature>
<dbReference type="GO" id="GO:0009326">
    <property type="term" value="C:formate dehydrogenase complex"/>
    <property type="evidence" value="ECO:0007669"/>
    <property type="project" value="InterPro"/>
</dbReference>
<dbReference type="RefSeq" id="WP_091817142.1">
    <property type="nucleotide sequence ID" value="NZ_FOCW01000005.1"/>
</dbReference>
<keyword evidence="4" id="KW-0813">Transport</keyword>
<keyword evidence="11" id="KW-0408">Iron</keyword>